<name>A0A3G8YGD9_9DEIO</name>
<sequence>MPDTFLDSMTSPARQTRRQVLWQQNLNEDKESVFVADQAGEVVGFISGGSSTFARYDAELFTLYLLKSGQGGGIGRALMQILAADLAARGHTSLMLWVLDINPARTFYEHLGGVVIGEKTEAVTGGELHEVAYGWADLRALL</sequence>
<dbReference type="Proteomes" id="UP000276417">
    <property type="component" value="Chromosome 1"/>
</dbReference>
<evidence type="ECO:0000313" key="3">
    <source>
        <dbReference type="Proteomes" id="UP000276417"/>
    </source>
</evidence>
<dbReference type="InterPro" id="IPR000182">
    <property type="entry name" value="GNAT_dom"/>
</dbReference>
<dbReference type="OrthoDB" id="5292888at2"/>
<dbReference type="Pfam" id="PF00583">
    <property type="entry name" value="Acetyltransf_1"/>
    <property type="match status" value="1"/>
</dbReference>
<protein>
    <submittedName>
        <fullName evidence="2">GNAT family N-acetyltransferase</fullName>
    </submittedName>
</protein>
<organism evidence="2 3">
    <name type="scientific">Deinococcus psychrotolerans</name>
    <dbReference type="NCBI Taxonomy" id="2489213"/>
    <lineage>
        <taxon>Bacteria</taxon>
        <taxon>Thermotogati</taxon>
        <taxon>Deinococcota</taxon>
        <taxon>Deinococci</taxon>
        <taxon>Deinococcales</taxon>
        <taxon>Deinococcaceae</taxon>
        <taxon>Deinococcus</taxon>
    </lineage>
</organism>
<reference evidence="2 3" key="1">
    <citation type="submission" date="2018-11" db="EMBL/GenBank/DDBJ databases">
        <title>Deinococcus shelandsis sp. nov., isolated from South Shetland Islands soil of Antarctica.</title>
        <authorList>
            <person name="Tian J."/>
        </authorList>
    </citation>
    <scope>NUCLEOTIDE SEQUENCE [LARGE SCALE GENOMIC DNA]</scope>
    <source>
        <strain evidence="2 3">S14-83T</strain>
    </source>
</reference>
<dbReference type="EMBL" id="CP034183">
    <property type="protein sequence ID" value="AZI43910.1"/>
    <property type="molecule type" value="Genomic_DNA"/>
</dbReference>
<dbReference type="AlphaFoldDB" id="A0A3G8YGD9"/>
<dbReference type="PROSITE" id="PS51186">
    <property type="entry name" value="GNAT"/>
    <property type="match status" value="1"/>
</dbReference>
<feature type="domain" description="N-acetyltransferase" evidence="1">
    <location>
        <begin position="1"/>
        <end position="140"/>
    </location>
</feature>
<dbReference type="KEGG" id="dph:EHF33_10120"/>
<dbReference type="InterPro" id="IPR016181">
    <property type="entry name" value="Acyl_CoA_acyltransferase"/>
</dbReference>
<keyword evidence="2" id="KW-0808">Transferase</keyword>
<dbReference type="Gene3D" id="3.40.630.30">
    <property type="match status" value="1"/>
</dbReference>
<dbReference type="SUPFAM" id="SSF55729">
    <property type="entry name" value="Acyl-CoA N-acyltransferases (Nat)"/>
    <property type="match status" value="1"/>
</dbReference>
<proteinExistence type="predicted"/>
<evidence type="ECO:0000259" key="1">
    <source>
        <dbReference type="PROSITE" id="PS51186"/>
    </source>
</evidence>
<keyword evidence="3" id="KW-1185">Reference proteome</keyword>
<gene>
    <name evidence="2" type="ORF">EHF33_10120</name>
</gene>
<dbReference type="CDD" id="cd04301">
    <property type="entry name" value="NAT_SF"/>
    <property type="match status" value="1"/>
</dbReference>
<accession>A0A3G8YGD9</accession>
<evidence type="ECO:0000313" key="2">
    <source>
        <dbReference type="EMBL" id="AZI43910.1"/>
    </source>
</evidence>
<dbReference type="GO" id="GO:0016747">
    <property type="term" value="F:acyltransferase activity, transferring groups other than amino-acyl groups"/>
    <property type="evidence" value="ECO:0007669"/>
    <property type="project" value="InterPro"/>
</dbReference>